<feature type="transmembrane region" description="Helical" evidence="1">
    <location>
        <begin position="7"/>
        <end position="25"/>
    </location>
</feature>
<protein>
    <submittedName>
        <fullName evidence="2">Uncharacterized protein</fullName>
    </submittedName>
</protein>
<evidence type="ECO:0000313" key="3">
    <source>
        <dbReference type="Proteomes" id="UP001190700"/>
    </source>
</evidence>
<dbReference type="Proteomes" id="UP001190700">
    <property type="component" value="Unassembled WGS sequence"/>
</dbReference>
<sequence>MWKRVEMCIVATCAIPLSMLALYSLEQYKKHAHLLVQRNEEARRLLLAVCIDDNGQLIRYIDDFVDCSLIQRESLDDKILARAVLYTLQDVWSEAESHTSRLAHATAAMLQSYSWLIWILTACAVSLLCLLQYCKRLCIRAQSSSLPILQTPSTAVMLQNGTWIDHYK</sequence>
<feature type="transmembrane region" description="Helical" evidence="1">
    <location>
        <begin position="115"/>
        <end position="134"/>
    </location>
</feature>
<accession>A0AAE0F2N6</accession>
<keyword evidence="1" id="KW-0812">Transmembrane</keyword>
<organism evidence="2 3">
    <name type="scientific">Cymbomonas tetramitiformis</name>
    <dbReference type="NCBI Taxonomy" id="36881"/>
    <lineage>
        <taxon>Eukaryota</taxon>
        <taxon>Viridiplantae</taxon>
        <taxon>Chlorophyta</taxon>
        <taxon>Pyramimonadophyceae</taxon>
        <taxon>Pyramimonadales</taxon>
        <taxon>Pyramimonadaceae</taxon>
        <taxon>Cymbomonas</taxon>
    </lineage>
</organism>
<proteinExistence type="predicted"/>
<keyword evidence="1" id="KW-0472">Membrane</keyword>
<dbReference type="EMBL" id="LGRX02027573">
    <property type="protein sequence ID" value="KAK3249157.1"/>
    <property type="molecule type" value="Genomic_DNA"/>
</dbReference>
<keyword evidence="3" id="KW-1185">Reference proteome</keyword>
<dbReference type="AlphaFoldDB" id="A0AAE0F2N6"/>
<name>A0AAE0F2N6_9CHLO</name>
<keyword evidence="1" id="KW-1133">Transmembrane helix</keyword>
<comment type="caution">
    <text evidence="2">The sequence shown here is derived from an EMBL/GenBank/DDBJ whole genome shotgun (WGS) entry which is preliminary data.</text>
</comment>
<reference evidence="2 3" key="1">
    <citation type="journal article" date="2015" name="Genome Biol. Evol.">
        <title>Comparative Genomics of a Bacterivorous Green Alga Reveals Evolutionary Causalities and Consequences of Phago-Mixotrophic Mode of Nutrition.</title>
        <authorList>
            <person name="Burns J.A."/>
            <person name="Paasch A."/>
            <person name="Narechania A."/>
            <person name="Kim E."/>
        </authorList>
    </citation>
    <scope>NUCLEOTIDE SEQUENCE [LARGE SCALE GENOMIC DNA]</scope>
    <source>
        <strain evidence="2 3">PLY_AMNH</strain>
    </source>
</reference>
<evidence type="ECO:0000256" key="1">
    <source>
        <dbReference type="SAM" id="Phobius"/>
    </source>
</evidence>
<gene>
    <name evidence="2" type="ORF">CYMTET_41420</name>
</gene>
<evidence type="ECO:0000313" key="2">
    <source>
        <dbReference type="EMBL" id="KAK3249157.1"/>
    </source>
</evidence>